<name>A0A430KXP9_9HYPO</name>
<evidence type="ECO:0000259" key="2">
    <source>
        <dbReference type="Pfam" id="PF06985"/>
    </source>
</evidence>
<accession>A0A430KXP9</accession>
<sequence length="726" mass="80860">MADLESPHNLQKRGGAADEGSAPARKRPLLARSTEASIHLCQRCRGIDWARLATPPPATRGKCVADLPSIDRKVIGQSPCPICRLLAQVVPSDLDGKHCHLQALSSSLAILGREVRASERKEHSDCTVLFPVLKAKSDDKTEGQRIAKDWQDAGCLALVKTGDHERLLGIGPRQISLSVNFSLIKSWLGHCTEHHESCKILSGGSDYVQGLRVIDCKSGNTIEAPASCNYLALSYVWGRSAQSQSPGDSGNSERSAVKFPKVVRDALEVTRSLKERYLWVDQFCIDQNDGPLKSAQIAQMHEIYSRACLTLVAAAGENSSYGLPGIGTKRRLPMQHFIIDNIVITQMRPHLSAQISRSTWAGRGWTYQEGYLSPRRLIFTDHEVAYLCNTMHCAETVKKPETLSESEKKADTTNFLDIIPSASGLHRTLDGLDNERWHQLKQKQLPNYTRRKLTKSSDSVNAVFGLFRTLESSGIRHIHGTPIRRVSPLAASHWVEFCLTWHHEVVAKRCPTFPSWSWSGWEGGIRMSEPDIRDSDVREIALVKEYGDTIPLRDWFDNEMPCPNSPSTSASQVLRISATTVWVSFEEKSWVDLNEKSSTQSQVVGMSFIDGTHAVLPIREDITALPYAYMDENVSLDGGALGLVLQRKCQKWRYTILLLKQNGDHYQRIGLVRVSSWNKTRAAAIGNSDPPMVYVNSEGIPVDEFTRSDETPLWLQGATEETITIS</sequence>
<dbReference type="PANTHER" id="PTHR33112">
    <property type="entry name" value="DOMAIN PROTEIN, PUTATIVE-RELATED"/>
    <property type="match status" value="1"/>
</dbReference>
<dbReference type="InterPro" id="IPR010730">
    <property type="entry name" value="HET"/>
</dbReference>
<evidence type="ECO:0000256" key="1">
    <source>
        <dbReference type="SAM" id="MobiDB-lite"/>
    </source>
</evidence>
<dbReference type="EMBL" id="MIKF01001020">
    <property type="protein sequence ID" value="RTE68222.1"/>
    <property type="molecule type" value="Genomic_DNA"/>
</dbReference>
<reference evidence="3 4" key="1">
    <citation type="submission" date="2017-06" db="EMBL/GenBank/DDBJ databases">
        <title>Comparative genomic analysis of Ambrosia Fusariam Clade fungi.</title>
        <authorList>
            <person name="Stajich J.E."/>
            <person name="Carrillo J."/>
            <person name="Kijimoto T."/>
            <person name="Eskalen A."/>
            <person name="O'Donnell K."/>
            <person name="Kasson M."/>
        </authorList>
    </citation>
    <scope>NUCLEOTIDE SEQUENCE [LARGE SCALE GENOMIC DNA]</scope>
    <source>
        <strain evidence="3 4">UCR1854</strain>
    </source>
</reference>
<keyword evidence="4" id="KW-1185">Reference proteome</keyword>
<dbReference type="AlphaFoldDB" id="A0A430KXP9"/>
<comment type="caution">
    <text evidence="3">The sequence shown here is derived from an EMBL/GenBank/DDBJ whole genome shotgun (WGS) entry which is preliminary data.</text>
</comment>
<evidence type="ECO:0000313" key="3">
    <source>
        <dbReference type="EMBL" id="RTE68222.1"/>
    </source>
</evidence>
<evidence type="ECO:0000313" key="4">
    <source>
        <dbReference type="Proteomes" id="UP000287124"/>
    </source>
</evidence>
<feature type="domain" description="Heterokaryon incompatibility" evidence="2">
    <location>
        <begin position="230"/>
        <end position="369"/>
    </location>
</feature>
<dbReference type="PANTHER" id="PTHR33112:SF1">
    <property type="entry name" value="HETEROKARYON INCOMPATIBILITY DOMAIN-CONTAINING PROTEIN"/>
    <property type="match status" value="1"/>
</dbReference>
<proteinExistence type="predicted"/>
<gene>
    <name evidence="3" type="ORF">BHE90_017401</name>
</gene>
<organism evidence="3 4">
    <name type="scientific">Fusarium euwallaceae</name>
    <dbReference type="NCBI Taxonomy" id="1147111"/>
    <lineage>
        <taxon>Eukaryota</taxon>
        <taxon>Fungi</taxon>
        <taxon>Dikarya</taxon>
        <taxon>Ascomycota</taxon>
        <taxon>Pezizomycotina</taxon>
        <taxon>Sordariomycetes</taxon>
        <taxon>Hypocreomycetidae</taxon>
        <taxon>Hypocreales</taxon>
        <taxon>Nectriaceae</taxon>
        <taxon>Fusarium</taxon>
        <taxon>Fusarium solani species complex</taxon>
    </lineage>
</organism>
<feature type="region of interest" description="Disordered" evidence="1">
    <location>
        <begin position="1"/>
        <end position="29"/>
    </location>
</feature>
<protein>
    <recommendedName>
        <fullName evidence="2">Heterokaryon incompatibility domain-containing protein</fullName>
    </recommendedName>
</protein>
<dbReference type="Pfam" id="PF06985">
    <property type="entry name" value="HET"/>
    <property type="match status" value="1"/>
</dbReference>
<dbReference type="Proteomes" id="UP000287124">
    <property type="component" value="Unassembled WGS sequence"/>
</dbReference>